<feature type="compositionally biased region" description="Low complexity" evidence="1">
    <location>
        <begin position="274"/>
        <end position="283"/>
    </location>
</feature>
<feature type="region of interest" description="Disordered" evidence="1">
    <location>
        <begin position="103"/>
        <end position="283"/>
    </location>
</feature>
<feature type="compositionally biased region" description="Low complexity" evidence="1">
    <location>
        <begin position="253"/>
        <end position="262"/>
    </location>
</feature>
<sequence>MEGELLGILFGEVPDGYLDSITDEVVVFLTQLLDDLPLEILLRCDERPGTATLARTLDPHLLWSTCTELDGDHCYYPFEGAYLVIDVTDLSFWDPLIRRVNVGETSEEAKEEEEEAVEEEIEEDDHLQYKEGEETPEEDESEAESDDSDYHESEDTESEEASSEQEETEEEEGISGESSGPDEQSREEREVVAQRRRAAAEGKQPIEESGGPPPQLLQGDPALNPELPQEEAERNGGTTTEGSGSRRRRRSESPAQSSPRPSLRLRRDAGARASSPIIISPSR</sequence>
<proteinExistence type="predicted"/>
<evidence type="ECO:0000256" key="1">
    <source>
        <dbReference type="SAM" id="MobiDB-lite"/>
    </source>
</evidence>
<organism evidence="2 3">
    <name type="scientific">Chara braunii</name>
    <name type="common">Braun's stonewort</name>
    <dbReference type="NCBI Taxonomy" id="69332"/>
    <lineage>
        <taxon>Eukaryota</taxon>
        <taxon>Viridiplantae</taxon>
        <taxon>Streptophyta</taxon>
        <taxon>Charophyceae</taxon>
        <taxon>Charales</taxon>
        <taxon>Characeae</taxon>
        <taxon>Chara</taxon>
    </lineage>
</organism>
<name>A0A388KYF3_CHABU</name>
<protein>
    <submittedName>
        <fullName evidence="2">Uncharacterized protein</fullName>
    </submittedName>
</protein>
<feature type="compositionally biased region" description="Acidic residues" evidence="1">
    <location>
        <begin position="105"/>
        <end position="125"/>
    </location>
</feature>
<dbReference type="AlphaFoldDB" id="A0A388KYF3"/>
<dbReference type="EMBL" id="BFEA01000217">
    <property type="protein sequence ID" value="GBG75085.1"/>
    <property type="molecule type" value="Genomic_DNA"/>
</dbReference>
<feature type="compositionally biased region" description="Acidic residues" evidence="1">
    <location>
        <begin position="154"/>
        <end position="174"/>
    </location>
</feature>
<dbReference type="Gramene" id="GBG75085">
    <property type="protein sequence ID" value="GBG75085"/>
    <property type="gene ID" value="CBR_g19598"/>
</dbReference>
<gene>
    <name evidence="2" type="ORF">CBR_g19598</name>
</gene>
<evidence type="ECO:0000313" key="3">
    <source>
        <dbReference type="Proteomes" id="UP000265515"/>
    </source>
</evidence>
<keyword evidence="3" id="KW-1185">Reference proteome</keyword>
<evidence type="ECO:0000313" key="2">
    <source>
        <dbReference type="EMBL" id="GBG75085.1"/>
    </source>
</evidence>
<feature type="compositionally biased region" description="Basic and acidic residues" evidence="1">
    <location>
        <begin position="183"/>
        <end position="206"/>
    </location>
</feature>
<accession>A0A388KYF3</accession>
<dbReference type="Proteomes" id="UP000265515">
    <property type="component" value="Unassembled WGS sequence"/>
</dbReference>
<feature type="compositionally biased region" description="Acidic residues" evidence="1">
    <location>
        <begin position="134"/>
        <end position="147"/>
    </location>
</feature>
<comment type="caution">
    <text evidence="2">The sequence shown here is derived from an EMBL/GenBank/DDBJ whole genome shotgun (WGS) entry which is preliminary data.</text>
</comment>
<reference evidence="2 3" key="1">
    <citation type="journal article" date="2018" name="Cell">
        <title>The Chara Genome: Secondary Complexity and Implications for Plant Terrestrialization.</title>
        <authorList>
            <person name="Nishiyama T."/>
            <person name="Sakayama H."/>
            <person name="Vries J.D."/>
            <person name="Buschmann H."/>
            <person name="Saint-Marcoux D."/>
            <person name="Ullrich K.K."/>
            <person name="Haas F.B."/>
            <person name="Vanderstraeten L."/>
            <person name="Becker D."/>
            <person name="Lang D."/>
            <person name="Vosolsobe S."/>
            <person name="Rombauts S."/>
            <person name="Wilhelmsson P.K.I."/>
            <person name="Janitza P."/>
            <person name="Kern R."/>
            <person name="Heyl A."/>
            <person name="Rumpler F."/>
            <person name="Villalobos L.I.A.C."/>
            <person name="Clay J.M."/>
            <person name="Skokan R."/>
            <person name="Toyoda A."/>
            <person name="Suzuki Y."/>
            <person name="Kagoshima H."/>
            <person name="Schijlen E."/>
            <person name="Tajeshwar N."/>
            <person name="Catarino B."/>
            <person name="Hetherington A.J."/>
            <person name="Saltykova A."/>
            <person name="Bonnot C."/>
            <person name="Breuninger H."/>
            <person name="Symeonidi A."/>
            <person name="Radhakrishnan G.V."/>
            <person name="Van Nieuwerburgh F."/>
            <person name="Deforce D."/>
            <person name="Chang C."/>
            <person name="Karol K.G."/>
            <person name="Hedrich R."/>
            <person name="Ulvskov P."/>
            <person name="Glockner G."/>
            <person name="Delwiche C.F."/>
            <person name="Petrasek J."/>
            <person name="Van de Peer Y."/>
            <person name="Friml J."/>
            <person name="Beilby M."/>
            <person name="Dolan L."/>
            <person name="Kohara Y."/>
            <person name="Sugano S."/>
            <person name="Fujiyama A."/>
            <person name="Delaux P.-M."/>
            <person name="Quint M."/>
            <person name="TheiBen G."/>
            <person name="Hagemann M."/>
            <person name="Harholt J."/>
            <person name="Dunand C."/>
            <person name="Zachgo S."/>
            <person name="Langdale J."/>
            <person name="Maumus F."/>
            <person name="Straeten D.V.D."/>
            <person name="Gould S.B."/>
            <person name="Rensing S.A."/>
        </authorList>
    </citation>
    <scope>NUCLEOTIDE SEQUENCE [LARGE SCALE GENOMIC DNA]</scope>
    <source>
        <strain evidence="2 3">S276</strain>
    </source>
</reference>